<reference evidence="1" key="1">
    <citation type="submission" date="2020-08" db="EMBL/GenBank/DDBJ databases">
        <title>Genome public.</title>
        <authorList>
            <person name="Liu C."/>
            <person name="Sun Q."/>
        </authorList>
    </citation>
    <scope>NUCLEOTIDE SEQUENCE</scope>
    <source>
        <strain evidence="1">H8</strain>
    </source>
</reference>
<accession>A0A926HUT4</accession>
<dbReference type="AlphaFoldDB" id="A0A926HUT4"/>
<dbReference type="EMBL" id="JACRSU010000003">
    <property type="protein sequence ID" value="MBC8540917.1"/>
    <property type="molecule type" value="Genomic_DNA"/>
</dbReference>
<dbReference type="Proteomes" id="UP000611762">
    <property type="component" value="Unassembled WGS sequence"/>
</dbReference>
<gene>
    <name evidence="1" type="ORF">H8698_08005</name>
</gene>
<evidence type="ECO:0000313" key="2">
    <source>
        <dbReference type="Proteomes" id="UP000611762"/>
    </source>
</evidence>
<sequence>MKTTTKIYDSIVYADNMELYETTRKKKLEALFKGSVSEISKTVGPELKEALFALESMALDLAFSAHQCGIAQGIELAMSLKEILGSPKEIAEASDANAPSLSKAEGSEVEAIGKYLEGLDGKDEVA</sequence>
<dbReference type="RefSeq" id="WP_249312566.1">
    <property type="nucleotide sequence ID" value="NZ_JACRSU010000003.1"/>
</dbReference>
<name>A0A926HUT4_9FIRM</name>
<keyword evidence="2" id="KW-1185">Reference proteome</keyword>
<protein>
    <submittedName>
        <fullName evidence="1">Uncharacterized protein</fullName>
    </submittedName>
</protein>
<proteinExistence type="predicted"/>
<evidence type="ECO:0000313" key="1">
    <source>
        <dbReference type="EMBL" id="MBC8540917.1"/>
    </source>
</evidence>
<organism evidence="1 2">
    <name type="scientific">Congzhengia minquanensis</name>
    <dbReference type="NCBI Taxonomy" id="2763657"/>
    <lineage>
        <taxon>Bacteria</taxon>
        <taxon>Bacillati</taxon>
        <taxon>Bacillota</taxon>
        <taxon>Clostridia</taxon>
        <taxon>Eubacteriales</taxon>
        <taxon>Oscillospiraceae</taxon>
        <taxon>Congzhengia</taxon>
    </lineage>
</organism>
<comment type="caution">
    <text evidence="1">The sequence shown here is derived from an EMBL/GenBank/DDBJ whole genome shotgun (WGS) entry which is preliminary data.</text>
</comment>